<dbReference type="AlphaFoldDB" id="A0A0J1LFX0"/>
<keyword evidence="7" id="KW-0479">Metal-binding</keyword>
<evidence type="ECO:0000256" key="5">
    <source>
        <dbReference type="ARBA" id="ARBA00022679"/>
    </source>
</evidence>
<evidence type="ECO:0000256" key="7">
    <source>
        <dbReference type="ARBA" id="ARBA00022723"/>
    </source>
</evidence>
<proteinExistence type="inferred from homology"/>
<dbReference type="GO" id="GO:0031047">
    <property type="term" value="P:regulatory ncRNA-mediated gene silencing"/>
    <property type="evidence" value="ECO:0007669"/>
    <property type="project" value="UniProtKB-KW"/>
</dbReference>
<evidence type="ECO:0000256" key="8">
    <source>
        <dbReference type="ARBA" id="ARBA00022842"/>
    </source>
</evidence>
<keyword evidence="15" id="KW-1185">Reference proteome</keyword>
<evidence type="ECO:0000259" key="13">
    <source>
        <dbReference type="Pfam" id="PF12623"/>
    </source>
</evidence>
<evidence type="ECO:0000256" key="1">
    <source>
        <dbReference type="ARBA" id="ARBA00001946"/>
    </source>
</evidence>
<evidence type="ECO:0000313" key="14">
    <source>
        <dbReference type="EMBL" id="KLV28015.1"/>
    </source>
</evidence>
<keyword evidence="10" id="KW-0943">RNA-mediated gene silencing</keyword>
<evidence type="ECO:0000256" key="12">
    <source>
        <dbReference type="ARBA" id="ARBA00048418"/>
    </source>
</evidence>
<name>A0A0J1LFX0_NIACI</name>
<keyword evidence="4 14" id="KW-0489">Methyltransferase</keyword>
<evidence type="ECO:0000256" key="11">
    <source>
        <dbReference type="ARBA" id="ARBA00035025"/>
    </source>
</evidence>
<dbReference type="EC" id="2.1.1.386" evidence="11"/>
<dbReference type="InterPro" id="IPR026610">
    <property type="entry name" value="Hen1"/>
</dbReference>
<evidence type="ECO:0000256" key="2">
    <source>
        <dbReference type="ARBA" id="ARBA00009026"/>
    </source>
</evidence>
<dbReference type="GO" id="GO:0090486">
    <property type="term" value="F:small RNA 2'-O-methyltransferase activity"/>
    <property type="evidence" value="ECO:0007669"/>
    <property type="project" value="UniProtKB-EC"/>
</dbReference>
<evidence type="ECO:0000313" key="15">
    <source>
        <dbReference type="Proteomes" id="UP000036045"/>
    </source>
</evidence>
<sequence>MQISLKVYGEHARMVSHLIAKNPHNLYERKEKGGLVRIVFTKNEEHEVHILFFVTVDNMELTKNQTNFSSITHYINDRESAVSSIFCSVLRKAVGTALNGKPKDEFKEWVNYSFPLEITFGPLSTKLTNHELAGLFEPLGYELTIENGKVLLPASFAKKSSAKFITLKANQTIQDCFRHLFVLIPVMDQYKHYYIDEKEVDKLKRYGEGWLSFHPKRNEIIKESLIFSDLIEKSRLIESKPSKEKQAPLTKKKSLNQWRYEKIIETVKGLPHNSRIVDMGAGEGKLTAQLGFIRGIEELVAVEPSEREQLKAKKRIEALVGKSDFLLPTFKWGSLFYYDSELEKKDIFILCEVIEHIDENRLGKIFDTIFTKYKPYHVIVTTPNQDYNAVYDMNEAKRHSDHRFEWTQQQFKEWTKYWESHANYKAQIDGIGEYVEGYGYPTQMVIFSQKRGG</sequence>
<dbReference type="PATRIC" id="fig|1397.4.peg.2041"/>
<dbReference type="SUPFAM" id="SSF53335">
    <property type="entry name" value="S-adenosyl-L-methionine-dependent methyltransferases"/>
    <property type="match status" value="1"/>
</dbReference>
<dbReference type="GO" id="GO:0001510">
    <property type="term" value="P:RNA methylation"/>
    <property type="evidence" value="ECO:0007669"/>
    <property type="project" value="InterPro"/>
</dbReference>
<dbReference type="Gene3D" id="3.30.1610.20">
    <property type="entry name" value="Hen1, N-terminal domain"/>
    <property type="match status" value="1"/>
</dbReference>
<dbReference type="RefSeq" id="WP_047940568.1">
    <property type="nucleotide sequence ID" value="NZ_JARTLH010000035.1"/>
</dbReference>
<dbReference type="EMBL" id="LDPH01000002">
    <property type="protein sequence ID" value="KLV28015.1"/>
    <property type="molecule type" value="Genomic_DNA"/>
</dbReference>
<dbReference type="Pfam" id="PF12623">
    <property type="entry name" value="Hen1_L"/>
    <property type="match status" value="1"/>
</dbReference>
<dbReference type="GO" id="GO:0046872">
    <property type="term" value="F:metal ion binding"/>
    <property type="evidence" value="ECO:0007669"/>
    <property type="project" value="UniProtKB-KW"/>
</dbReference>
<dbReference type="InterPro" id="IPR024740">
    <property type="entry name" value="Hen1_N"/>
</dbReference>
<dbReference type="PANTHER" id="PTHR21404:SF3">
    <property type="entry name" value="SMALL RNA 2'-O-METHYLTRANSFERASE"/>
    <property type="match status" value="1"/>
</dbReference>
<comment type="cofactor">
    <cofactor evidence="1">
        <name>Mg(2+)</name>
        <dbReference type="ChEBI" id="CHEBI:18420"/>
    </cofactor>
</comment>
<evidence type="ECO:0000256" key="3">
    <source>
        <dbReference type="ARBA" id="ARBA00021330"/>
    </source>
</evidence>
<keyword evidence="8" id="KW-0460">Magnesium</keyword>
<comment type="catalytic activity">
    <reaction evidence="12">
        <text>small RNA 3'-end nucleotide + S-adenosyl-L-methionine = small RNA 3'-end 2'-O-methylnucleotide + S-adenosyl-L-homocysteine + H(+)</text>
        <dbReference type="Rhea" id="RHEA:37887"/>
        <dbReference type="Rhea" id="RHEA-COMP:10415"/>
        <dbReference type="Rhea" id="RHEA-COMP:10416"/>
        <dbReference type="ChEBI" id="CHEBI:15378"/>
        <dbReference type="ChEBI" id="CHEBI:57856"/>
        <dbReference type="ChEBI" id="CHEBI:59789"/>
        <dbReference type="ChEBI" id="CHEBI:74896"/>
        <dbReference type="ChEBI" id="CHEBI:74898"/>
        <dbReference type="EC" id="2.1.1.386"/>
    </reaction>
</comment>
<keyword evidence="5 14" id="KW-0808">Transferase</keyword>
<dbReference type="PANTHER" id="PTHR21404">
    <property type="entry name" value="HEN1"/>
    <property type="match status" value="1"/>
</dbReference>
<dbReference type="InterPro" id="IPR038546">
    <property type="entry name" value="Hen1_N_sf"/>
</dbReference>
<reference evidence="14 15" key="1">
    <citation type="submission" date="2015-05" db="EMBL/GenBank/DDBJ databases">
        <title>Whole genome sequence and identification of bacterial endophytes from Costus igneus.</title>
        <authorList>
            <person name="Lee Y.P."/>
            <person name="Gan H.M."/>
            <person name="Eng W."/>
            <person name="Wheatley M.S."/>
            <person name="Caraballo A."/>
            <person name="Polter S."/>
            <person name="Savka M.A."/>
            <person name="Hudson A.O."/>
        </authorList>
    </citation>
    <scope>NUCLEOTIDE SEQUENCE [LARGE SCALE GENOMIC DNA]</scope>
    <source>
        <strain evidence="14 15">RIT379</strain>
    </source>
</reference>
<evidence type="ECO:0000256" key="10">
    <source>
        <dbReference type="ARBA" id="ARBA00023158"/>
    </source>
</evidence>
<evidence type="ECO:0000256" key="6">
    <source>
        <dbReference type="ARBA" id="ARBA00022691"/>
    </source>
</evidence>
<dbReference type="GO" id="GO:0003723">
    <property type="term" value="F:RNA binding"/>
    <property type="evidence" value="ECO:0007669"/>
    <property type="project" value="UniProtKB-KW"/>
</dbReference>
<dbReference type="Proteomes" id="UP000036045">
    <property type="component" value="Unassembled WGS sequence"/>
</dbReference>
<protein>
    <recommendedName>
        <fullName evidence="3">Small RNA 2'-O-methyltransferase</fullName>
        <ecNumber evidence="11">2.1.1.386</ecNumber>
    </recommendedName>
</protein>
<feature type="domain" description="Hen1 N-terminal" evidence="13">
    <location>
        <begin position="3"/>
        <end position="227"/>
    </location>
</feature>
<keyword evidence="9" id="KW-0694">RNA-binding</keyword>
<keyword evidence="6" id="KW-0949">S-adenosyl-L-methionine</keyword>
<dbReference type="OrthoDB" id="626362at2"/>
<dbReference type="Gene3D" id="3.40.50.150">
    <property type="entry name" value="Vaccinia Virus protein VP39"/>
    <property type="match status" value="1"/>
</dbReference>
<dbReference type="InterPro" id="IPR029063">
    <property type="entry name" value="SAM-dependent_MTases_sf"/>
</dbReference>
<evidence type="ECO:0000256" key="4">
    <source>
        <dbReference type="ARBA" id="ARBA00022603"/>
    </source>
</evidence>
<gene>
    <name evidence="14" type="ORF">ABW02_03785</name>
</gene>
<comment type="similarity">
    <text evidence="2">Belongs to the methyltransferase superfamily. HEN1 family.</text>
</comment>
<evidence type="ECO:0000256" key="9">
    <source>
        <dbReference type="ARBA" id="ARBA00022884"/>
    </source>
</evidence>
<accession>A0A0J1LFX0</accession>
<organism evidence="14 15">
    <name type="scientific">Niallia circulans</name>
    <name type="common">Bacillus circulans</name>
    <dbReference type="NCBI Taxonomy" id="1397"/>
    <lineage>
        <taxon>Bacteria</taxon>
        <taxon>Bacillati</taxon>
        <taxon>Bacillota</taxon>
        <taxon>Bacilli</taxon>
        <taxon>Bacillales</taxon>
        <taxon>Bacillaceae</taxon>
        <taxon>Niallia</taxon>
    </lineage>
</organism>
<comment type="caution">
    <text evidence="14">The sequence shown here is derived from an EMBL/GenBank/DDBJ whole genome shotgun (WGS) entry which is preliminary data.</text>
</comment>